<gene>
    <name evidence="4" type="ORF">H9964_05445</name>
</gene>
<dbReference type="Proteomes" id="UP000824102">
    <property type="component" value="Unassembled WGS sequence"/>
</dbReference>
<sequence length="833" mass="91086">MKKPFNRNMTGKAIALSLAACVTLMGLGPIRGARADEDAVEIWSTYSTEKILQNEYDRYDDVRLDAAITVDACRGEYESSQLILTAKQDIRDYTVSVSDLTDGAGNTFSAENILVYHEKYIEVTNLYEGNGAVAGMYPDALLPIEKAVEYGENTIASGNNQGVYLTFNVPVGQEAGTYSGSLTVTYDGAEKDVPVTLTVHDVTVSQTTHTQSKFNVTFAHYLGELNSTQDMLDSYISVMAEYRISPGLIMFGNDSNYSDESIAAYAQKAYDLLQENPKMSTFAVPTPTMTDSSTGLPTLNGSIFEKYLHAIIDVALESYDARSQTGFDLMSYAICTVSIIDEPDLNNTLDRVPGVANQFENAISGSKQYLKAQANEKGISQAFADEIEGSLEDFPLIVSMTTAWAPDEEVADIITSCPLISLYDTAAQRDVYAQQQQRWIYTCNQPTSPYPTYHIDDTLVSARSLSWMMSEYDITGNFYWAADLYQKYVGSGTYLPIDDYYGTAERYERANGDGYLLYPGAPYGMDEPLPSLRLEAIRDGAEEYELWYALHENYEQAGYDWTDIQRKVSSLIYQNAKVVSTSERMQLARQAVISLLEMSESDLAVGITDVVESGSSVTYTVQSAEGCTLTVPENSGIAVSGSSGRWELTLDTSDVEALAFTVTKEGVSETFSLEESSIRLIGAQGLSDATAQGGGTLLKEIVQASSEGIPGTEEELLKLTFGAVTGSNQYVTVGGDIASSLGKDTKTIVLTIYNPTQEEMPLRVTAKFRTSTYAVSIANETLLPGWNTLEITDLSLTAAYSGAIESLGLYFTDLADNYGECTVYLGKLTVYTF</sequence>
<protein>
    <submittedName>
        <fullName evidence="4">DUF4091 domain-containing protein</fullName>
    </submittedName>
</protein>
<feature type="chain" id="PRO_5039533065" evidence="1">
    <location>
        <begin position="36"/>
        <end position="833"/>
    </location>
</feature>
<accession>A0A9D2G4G4</accession>
<feature type="signal peptide" evidence="1">
    <location>
        <begin position="1"/>
        <end position="35"/>
    </location>
</feature>
<dbReference type="Pfam" id="PF22680">
    <property type="entry name" value="Glyco_hydro_123_N_2"/>
    <property type="match status" value="1"/>
</dbReference>
<feature type="domain" description="Glycoside hydrolase 123 N-terminal" evidence="3">
    <location>
        <begin position="65"/>
        <end position="185"/>
    </location>
</feature>
<evidence type="ECO:0000259" key="2">
    <source>
        <dbReference type="Pfam" id="PF13320"/>
    </source>
</evidence>
<keyword evidence="1" id="KW-0732">Signal</keyword>
<feature type="domain" description="Glycoside hydrolase 123 catalytic" evidence="2">
    <location>
        <begin position="402"/>
        <end position="546"/>
    </location>
</feature>
<dbReference type="Pfam" id="PF13320">
    <property type="entry name" value="GH123_cat"/>
    <property type="match status" value="1"/>
</dbReference>
<evidence type="ECO:0000313" key="5">
    <source>
        <dbReference type="Proteomes" id="UP000824102"/>
    </source>
</evidence>
<evidence type="ECO:0000313" key="4">
    <source>
        <dbReference type="EMBL" id="HIZ73003.1"/>
    </source>
</evidence>
<dbReference type="EMBL" id="DXBB01000074">
    <property type="protein sequence ID" value="HIZ73003.1"/>
    <property type="molecule type" value="Genomic_DNA"/>
</dbReference>
<dbReference type="AlphaFoldDB" id="A0A9D2G4G4"/>
<dbReference type="InterPro" id="IPR025150">
    <property type="entry name" value="GH123_cat"/>
</dbReference>
<proteinExistence type="predicted"/>
<reference evidence="4" key="2">
    <citation type="submission" date="2021-04" db="EMBL/GenBank/DDBJ databases">
        <authorList>
            <person name="Gilroy R."/>
        </authorList>
    </citation>
    <scope>NUCLEOTIDE SEQUENCE</scope>
    <source>
        <strain evidence="4">ChiW7-2402</strain>
    </source>
</reference>
<dbReference type="InterPro" id="IPR053850">
    <property type="entry name" value="Glyco_hydro_123_N_2"/>
</dbReference>
<organism evidence="4 5">
    <name type="scientific">Candidatus Gallimonas intestinavium</name>
    <dbReference type="NCBI Taxonomy" id="2838603"/>
    <lineage>
        <taxon>Bacteria</taxon>
        <taxon>Bacillati</taxon>
        <taxon>Bacillota</taxon>
        <taxon>Clostridia</taxon>
        <taxon>Candidatus Gallimonas</taxon>
    </lineage>
</organism>
<evidence type="ECO:0000256" key="1">
    <source>
        <dbReference type="SAM" id="SignalP"/>
    </source>
</evidence>
<comment type="caution">
    <text evidence="4">The sequence shown here is derived from an EMBL/GenBank/DDBJ whole genome shotgun (WGS) entry which is preliminary data.</text>
</comment>
<reference evidence="4" key="1">
    <citation type="journal article" date="2021" name="PeerJ">
        <title>Extensive microbial diversity within the chicken gut microbiome revealed by metagenomics and culture.</title>
        <authorList>
            <person name="Gilroy R."/>
            <person name="Ravi A."/>
            <person name="Getino M."/>
            <person name="Pursley I."/>
            <person name="Horton D.L."/>
            <person name="Alikhan N.F."/>
            <person name="Baker D."/>
            <person name="Gharbi K."/>
            <person name="Hall N."/>
            <person name="Watson M."/>
            <person name="Adriaenssens E.M."/>
            <person name="Foster-Nyarko E."/>
            <person name="Jarju S."/>
            <person name="Secka A."/>
            <person name="Antonio M."/>
            <person name="Oren A."/>
            <person name="Chaudhuri R.R."/>
            <person name="La Ragione R."/>
            <person name="Hildebrand F."/>
            <person name="Pallen M.J."/>
        </authorList>
    </citation>
    <scope>NUCLEOTIDE SEQUENCE</scope>
    <source>
        <strain evidence="4">ChiW7-2402</strain>
    </source>
</reference>
<name>A0A9D2G4G4_9FIRM</name>
<evidence type="ECO:0000259" key="3">
    <source>
        <dbReference type="Pfam" id="PF22680"/>
    </source>
</evidence>